<comment type="caution">
    <text evidence="2">The sequence shown here is derived from an EMBL/GenBank/DDBJ whole genome shotgun (WGS) entry which is preliminary data.</text>
</comment>
<reference evidence="3 5" key="2">
    <citation type="submission" date="2016-11" db="EMBL/GenBank/DDBJ databases">
        <title>Genome sequencing of Amycolatopsis regifaucium.</title>
        <authorList>
            <person name="Mayilraj S."/>
            <person name="Kaur N."/>
        </authorList>
    </citation>
    <scope>NUCLEOTIDE SEQUENCE [LARGE SCALE GENOMIC DNA]</scope>
    <source>
        <strain evidence="3 5">GY080</strain>
    </source>
</reference>
<dbReference type="OrthoDB" id="1837at2"/>
<sequence length="115" mass="13091">MPDHPTAELAWLVSQPRAVEILDALTEAPRPLTDLHRQLNRLEVWTTLYDHYLDTPPTTIPRERRRPTRELLFIALLFACLGNLVLGHAGHAIPFGIAWLVLIAAVTYRARHRTA</sequence>
<accession>A0A154MK28</accession>
<organism evidence="2 4">
    <name type="scientific">Amycolatopsis regifaucium</name>
    <dbReference type="NCBI Taxonomy" id="546365"/>
    <lineage>
        <taxon>Bacteria</taxon>
        <taxon>Bacillati</taxon>
        <taxon>Actinomycetota</taxon>
        <taxon>Actinomycetes</taxon>
        <taxon>Pseudonocardiales</taxon>
        <taxon>Pseudonocardiaceae</taxon>
        <taxon>Amycolatopsis</taxon>
    </lineage>
</organism>
<evidence type="ECO:0000256" key="1">
    <source>
        <dbReference type="SAM" id="Phobius"/>
    </source>
</evidence>
<reference evidence="2 4" key="1">
    <citation type="submission" date="2015-12" db="EMBL/GenBank/DDBJ databases">
        <title>Amycolatopsis regifaucium genome sequencing and assembly.</title>
        <authorList>
            <person name="Mayilraj S."/>
        </authorList>
    </citation>
    <scope>NUCLEOTIDE SEQUENCE [LARGE SCALE GENOMIC DNA]</scope>
    <source>
        <strain evidence="2 4">GY080</strain>
    </source>
</reference>
<evidence type="ECO:0000313" key="5">
    <source>
        <dbReference type="Proteomes" id="UP000186883"/>
    </source>
</evidence>
<dbReference type="RefSeq" id="WP_061989738.1">
    <property type="nucleotide sequence ID" value="NZ_FOPQ01000028.1"/>
</dbReference>
<protein>
    <recommendedName>
        <fullName evidence="6">DUF3040 domain-containing protein</fullName>
    </recommendedName>
</protein>
<keyword evidence="5" id="KW-1185">Reference proteome</keyword>
<keyword evidence="1" id="KW-0812">Transmembrane</keyword>
<dbReference type="Proteomes" id="UP000186883">
    <property type="component" value="Unassembled WGS sequence"/>
</dbReference>
<dbReference type="Proteomes" id="UP000076321">
    <property type="component" value="Unassembled WGS sequence"/>
</dbReference>
<evidence type="ECO:0000313" key="3">
    <source>
        <dbReference type="EMBL" id="OKA05251.1"/>
    </source>
</evidence>
<dbReference type="AlphaFoldDB" id="A0A154MK28"/>
<evidence type="ECO:0000313" key="4">
    <source>
        <dbReference type="Proteomes" id="UP000076321"/>
    </source>
</evidence>
<keyword evidence="1" id="KW-0472">Membrane</keyword>
<feature type="transmembrane region" description="Helical" evidence="1">
    <location>
        <begin position="70"/>
        <end position="86"/>
    </location>
</feature>
<feature type="transmembrane region" description="Helical" evidence="1">
    <location>
        <begin position="92"/>
        <end position="110"/>
    </location>
</feature>
<gene>
    <name evidence="3" type="ORF">ATP06_0227250</name>
    <name evidence="2" type="ORF">AVL48_31640</name>
</gene>
<keyword evidence="1" id="KW-1133">Transmembrane helix</keyword>
<evidence type="ECO:0008006" key="6">
    <source>
        <dbReference type="Google" id="ProtNLM"/>
    </source>
</evidence>
<name>A0A154MK28_9PSEU</name>
<dbReference type="EMBL" id="LOBU02000018">
    <property type="protein sequence ID" value="OKA05251.1"/>
    <property type="molecule type" value="Genomic_DNA"/>
</dbReference>
<proteinExistence type="predicted"/>
<dbReference type="EMBL" id="LQCI01000013">
    <property type="protein sequence ID" value="KZB84764.1"/>
    <property type="molecule type" value="Genomic_DNA"/>
</dbReference>
<evidence type="ECO:0000313" key="2">
    <source>
        <dbReference type="EMBL" id="KZB84764.1"/>
    </source>
</evidence>